<dbReference type="AlphaFoldDB" id="A0A9P6SXT3"/>
<accession>A0A9P6SXT3</accession>
<reference evidence="2" key="1">
    <citation type="journal article" date="2020" name="Fungal Divers.">
        <title>Resolving the Mortierellaceae phylogeny through synthesis of multi-gene phylogenetics and phylogenomics.</title>
        <authorList>
            <person name="Vandepol N."/>
            <person name="Liber J."/>
            <person name="Desiro A."/>
            <person name="Na H."/>
            <person name="Kennedy M."/>
            <person name="Barry K."/>
            <person name="Grigoriev I.V."/>
            <person name="Miller A.N."/>
            <person name="O'Donnell K."/>
            <person name="Stajich J.E."/>
            <person name="Bonito G."/>
        </authorList>
    </citation>
    <scope>NUCLEOTIDE SEQUENCE</scope>
    <source>
        <strain evidence="2">NRRL 2769</strain>
    </source>
</reference>
<evidence type="ECO:0000313" key="2">
    <source>
        <dbReference type="EMBL" id="KAG0010592.1"/>
    </source>
</evidence>
<name>A0A9P6SXT3_9FUNG</name>
<gene>
    <name evidence="2" type="ORF">BGZ80_001353</name>
</gene>
<evidence type="ECO:0000313" key="3">
    <source>
        <dbReference type="Proteomes" id="UP000703661"/>
    </source>
</evidence>
<feature type="region of interest" description="Disordered" evidence="1">
    <location>
        <begin position="1"/>
        <end position="23"/>
    </location>
</feature>
<comment type="caution">
    <text evidence="2">The sequence shown here is derived from an EMBL/GenBank/DDBJ whole genome shotgun (WGS) entry which is preliminary data.</text>
</comment>
<protein>
    <submittedName>
        <fullName evidence="2">Uncharacterized protein</fullName>
    </submittedName>
</protein>
<dbReference type="EMBL" id="JAAAID010001303">
    <property type="protein sequence ID" value="KAG0010592.1"/>
    <property type="molecule type" value="Genomic_DNA"/>
</dbReference>
<organism evidence="2 3">
    <name type="scientific">Entomortierella chlamydospora</name>
    <dbReference type="NCBI Taxonomy" id="101097"/>
    <lineage>
        <taxon>Eukaryota</taxon>
        <taxon>Fungi</taxon>
        <taxon>Fungi incertae sedis</taxon>
        <taxon>Mucoromycota</taxon>
        <taxon>Mortierellomycotina</taxon>
        <taxon>Mortierellomycetes</taxon>
        <taxon>Mortierellales</taxon>
        <taxon>Mortierellaceae</taxon>
        <taxon>Entomortierella</taxon>
    </lineage>
</organism>
<evidence type="ECO:0000256" key="1">
    <source>
        <dbReference type="SAM" id="MobiDB-lite"/>
    </source>
</evidence>
<sequence length="143" mass="16346">MSDRIAQRWSPEPAESIRTRTDPHVKLDRDERFSFSETSHVSKETLIRGNVEVSKIEQMRESLEKNQELLQVYQDREDALVLHYSNLLNELGRSSGNTADIAATSQRMHDELAALEKLKAPVERICEAVQKQLSKLIAAEDDN</sequence>
<keyword evidence="3" id="KW-1185">Reference proteome</keyword>
<dbReference type="Proteomes" id="UP000703661">
    <property type="component" value="Unassembled WGS sequence"/>
</dbReference>
<proteinExistence type="predicted"/>